<keyword evidence="2" id="KW-1185">Reference proteome</keyword>
<dbReference type="GO" id="GO:0016740">
    <property type="term" value="F:transferase activity"/>
    <property type="evidence" value="ECO:0007669"/>
    <property type="project" value="UniProtKB-KW"/>
</dbReference>
<reference evidence="1 2" key="1">
    <citation type="submission" date="2019-08" db="EMBL/GenBank/DDBJ databases">
        <title>Genome of Phaeodactylibacter luteus.</title>
        <authorList>
            <person name="Bowman J.P."/>
        </authorList>
    </citation>
    <scope>NUCLEOTIDE SEQUENCE [LARGE SCALE GENOMIC DNA]</scope>
    <source>
        <strain evidence="1 2">KCTC 42180</strain>
    </source>
</reference>
<keyword evidence="1" id="KW-0808">Transferase</keyword>
<dbReference type="OrthoDB" id="9796281at2"/>
<dbReference type="RefSeq" id="WP_147166962.1">
    <property type="nucleotide sequence ID" value="NZ_VOOR01000013.1"/>
</dbReference>
<dbReference type="InterPro" id="IPR014942">
    <property type="entry name" value="AbiEii"/>
</dbReference>
<evidence type="ECO:0000313" key="1">
    <source>
        <dbReference type="EMBL" id="TXB63786.1"/>
    </source>
</evidence>
<name>A0A5C6RN94_9BACT</name>
<dbReference type="EMBL" id="VOOR01000013">
    <property type="protein sequence ID" value="TXB63786.1"/>
    <property type="molecule type" value="Genomic_DNA"/>
</dbReference>
<protein>
    <submittedName>
        <fullName evidence="1">Nucleotidyl transferase AbiEii/AbiGii toxin family protein</fullName>
    </submittedName>
</protein>
<evidence type="ECO:0000313" key="2">
    <source>
        <dbReference type="Proteomes" id="UP000321580"/>
    </source>
</evidence>
<dbReference type="Proteomes" id="UP000321580">
    <property type="component" value="Unassembled WGS sequence"/>
</dbReference>
<gene>
    <name evidence="1" type="ORF">FRY97_08180</name>
</gene>
<dbReference type="Pfam" id="PF08843">
    <property type="entry name" value="AbiEii"/>
    <property type="match status" value="1"/>
</dbReference>
<dbReference type="AlphaFoldDB" id="A0A5C6RN94"/>
<accession>A0A5C6RN94</accession>
<comment type="caution">
    <text evidence="1">The sequence shown here is derived from an EMBL/GenBank/DDBJ whole genome shotgun (WGS) entry which is preliminary data.</text>
</comment>
<sequence>MEIPAFSKLRLVGGTALALQLGHRSSIDIDLFGEHHLDDHQLSVQLSEFAEVVAIRGSSSIKAFFINNIKVDIVNYPYPWIASQVEEDGIRMASILDIAAMKIAAIEQRGSKKDFIDLYFLLQQFSLLEIMQFYQQKITDGNEWIALRSLAYFEDAEREPMPTMFSDTSWPLIKNHIANEVRKYSRQ</sequence>
<proteinExistence type="predicted"/>
<organism evidence="1 2">
    <name type="scientific">Phaeodactylibacter luteus</name>
    <dbReference type="NCBI Taxonomy" id="1564516"/>
    <lineage>
        <taxon>Bacteria</taxon>
        <taxon>Pseudomonadati</taxon>
        <taxon>Bacteroidota</taxon>
        <taxon>Saprospiria</taxon>
        <taxon>Saprospirales</taxon>
        <taxon>Haliscomenobacteraceae</taxon>
        <taxon>Phaeodactylibacter</taxon>
    </lineage>
</organism>